<dbReference type="OrthoDB" id="10060112at2759"/>
<organism evidence="1 2">
    <name type="scientific">Ancylostoma ceylanicum</name>
    <dbReference type="NCBI Taxonomy" id="53326"/>
    <lineage>
        <taxon>Eukaryota</taxon>
        <taxon>Metazoa</taxon>
        <taxon>Ecdysozoa</taxon>
        <taxon>Nematoda</taxon>
        <taxon>Chromadorea</taxon>
        <taxon>Rhabditida</taxon>
        <taxon>Rhabditina</taxon>
        <taxon>Rhabditomorpha</taxon>
        <taxon>Strongyloidea</taxon>
        <taxon>Ancylostomatidae</taxon>
        <taxon>Ancylostomatinae</taxon>
        <taxon>Ancylostoma</taxon>
    </lineage>
</organism>
<protein>
    <submittedName>
        <fullName evidence="1">Uncharacterized protein</fullName>
    </submittedName>
</protein>
<evidence type="ECO:0000313" key="2">
    <source>
        <dbReference type="Proteomes" id="UP000024635"/>
    </source>
</evidence>
<dbReference type="STRING" id="53326.A0A016TYE7"/>
<dbReference type="AlphaFoldDB" id="A0A016TYE7"/>
<dbReference type="Proteomes" id="UP000024635">
    <property type="component" value="Unassembled WGS sequence"/>
</dbReference>
<sequence length="169" mass="19581">MVRNFPRTKDRLCTTLNSAVENYVVRILKEGRYCAVLPRCWLPHSTMDGLTLALPYKGERPARRMNLVAKESRLPIRLVFRPPPTLKDLLTSSRIYEGKCLEVDCRYCTEEKICEPRGETKQKLAWPQFYKDGCEVNSCERSEHKEKFWKSGVSRTARLVLIITGLVCL</sequence>
<keyword evidence="2" id="KW-1185">Reference proteome</keyword>
<evidence type="ECO:0000313" key="1">
    <source>
        <dbReference type="EMBL" id="EYC07821.1"/>
    </source>
</evidence>
<name>A0A016TYE7_9BILA</name>
<reference evidence="2" key="1">
    <citation type="journal article" date="2015" name="Nat. Genet.">
        <title>The genome and transcriptome of the zoonotic hookworm Ancylostoma ceylanicum identify infection-specific gene families.</title>
        <authorList>
            <person name="Schwarz E.M."/>
            <person name="Hu Y."/>
            <person name="Antoshechkin I."/>
            <person name="Miller M.M."/>
            <person name="Sternberg P.W."/>
            <person name="Aroian R.V."/>
        </authorList>
    </citation>
    <scope>NUCLEOTIDE SEQUENCE</scope>
    <source>
        <strain evidence="2">HY135</strain>
    </source>
</reference>
<accession>A0A016TYE7</accession>
<gene>
    <name evidence="1" type="primary">Acey_s0068.g147</name>
    <name evidence="1" type="ORF">Y032_0068g147</name>
</gene>
<comment type="caution">
    <text evidence="1">The sequence shown here is derived from an EMBL/GenBank/DDBJ whole genome shotgun (WGS) entry which is preliminary data.</text>
</comment>
<dbReference type="EMBL" id="JARK01001404">
    <property type="protein sequence ID" value="EYC07821.1"/>
    <property type="molecule type" value="Genomic_DNA"/>
</dbReference>
<proteinExistence type="predicted"/>